<gene>
    <name evidence="1" type="ORF">ABEB36_004549</name>
</gene>
<evidence type="ECO:0000313" key="1">
    <source>
        <dbReference type="EMBL" id="KAL1509879.1"/>
    </source>
</evidence>
<sequence length="73" mass="7919">MKNTKSSRGVGDEYALWKVGAPGKKKIHDPNIPITKLDPWRRAVLAAAMEEQLLGLSVGLTRGRCRKGGGLYG</sequence>
<name>A0ABD1F3R5_HYPHA</name>
<accession>A0ABD1F3R5</accession>
<dbReference type="EMBL" id="JBDJPC010000003">
    <property type="protein sequence ID" value="KAL1509879.1"/>
    <property type="molecule type" value="Genomic_DNA"/>
</dbReference>
<dbReference type="AlphaFoldDB" id="A0ABD1F3R5"/>
<protein>
    <submittedName>
        <fullName evidence="1">Uncharacterized protein</fullName>
    </submittedName>
</protein>
<dbReference type="Proteomes" id="UP001566132">
    <property type="component" value="Unassembled WGS sequence"/>
</dbReference>
<proteinExistence type="predicted"/>
<evidence type="ECO:0000313" key="2">
    <source>
        <dbReference type="Proteomes" id="UP001566132"/>
    </source>
</evidence>
<keyword evidence="2" id="KW-1185">Reference proteome</keyword>
<reference evidence="1 2" key="1">
    <citation type="submission" date="2024-05" db="EMBL/GenBank/DDBJ databases">
        <title>Genetic variation in Jamaican populations of the coffee berry borer (Hypothenemus hampei).</title>
        <authorList>
            <person name="Errbii M."/>
            <person name="Myrie A."/>
        </authorList>
    </citation>
    <scope>NUCLEOTIDE SEQUENCE [LARGE SCALE GENOMIC DNA]</scope>
    <source>
        <strain evidence="1">JA-Hopewell-2020-01-JO</strain>
        <tissue evidence="1">Whole body</tissue>
    </source>
</reference>
<comment type="caution">
    <text evidence="1">The sequence shown here is derived from an EMBL/GenBank/DDBJ whole genome shotgun (WGS) entry which is preliminary data.</text>
</comment>
<organism evidence="1 2">
    <name type="scientific">Hypothenemus hampei</name>
    <name type="common">Coffee berry borer</name>
    <dbReference type="NCBI Taxonomy" id="57062"/>
    <lineage>
        <taxon>Eukaryota</taxon>
        <taxon>Metazoa</taxon>
        <taxon>Ecdysozoa</taxon>
        <taxon>Arthropoda</taxon>
        <taxon>Hexapoda</taxon>
        <taxon>Insecta</taxon>
        <taxon>Pterygota</taxon>
        <taxon>Neoptera</taxon>
        <taxon>Endopterygota</taxon>
        <taxon>Coleoptera</taxon>
        <taxon>Polyphaga</taxon>
        <taxon>Cucujiformia</taxon>
        <taxon>Curculionidae</taxon>
        <taxon>Scolytinae</taxon>
        <taxon>Hypothenemus</taxon>
    </lineage>
</organism>